<dbReference type="InterPro" id="IPR018062">
    <property type="entry name" value="HTH_AraC-typ_CS"/>
</dbReference>
<accession>A0A076MVM5</accession>
<dbReference type="Gene3D" id="1.10.10.60">
    <property type="entry name" value="Homeodomain-like"/>
    <property type="match status" value="2"/>
</dbReference>
<dbReference type="GO" id="GO:0043565">
    <property type="term" value="F:sequence-specific DNA binding"/>
    <property type="evidence" value="ECO:0007669"/>
    <property type="project" value="InterPro"/>
</dbReference>
<dbReference type="RefSeq" id="WP_017988048.1">
    <property type="nucleotide sequence ID" value="NZ_AQUL01000002.1"/>
</dbReference>
<dbReference type="SMART" id="SM00342">
    <property type="entry name" value="HTH_ARAC"/>
    <property type="match status" value="1"/>
</dbReference>
<dbReference type="Pfam" id="PF12833">
    <property type="entry name" value="HTH_18"/>
    <property type="match status" value="1"/>
</dbReference>
<dbReference type="GO" id="GO:0003700">
    <property type="term" value="F:DNA-binding transcription factor activity"/>
    <property type="evidence" value="ECO:0007669"/>
    <property type="project" value="InterPro"/>
</dbReference>
<dbReference type="InterPro" id="IPR050204">
    <property type="entry name" value="AraC_XylS_family_regulators"/>
</dbReference>
<keyword evidence="3" id="KW-0804">Transcription</keyword>
<dbReference type="InterPro" id="IPR020449">
    <property type="entry name" value="Tscrpt_reg_AraC-type_HTH"/>
</dbReference>
<organism evidence="5 6">
    <name type="scientific">Amycolatopsis methanolica 239</name>
    <dbReference type="NCBI Taxonomy" id="1068978"/>
    <lineage>
        <taxon>Bacteria</taxon>
        <taxon>Bacillati</taxon>
        <taxon>Actinomycetota</taxon>
        <taxon>Actinomycetes</taxon>
        <taxon>Pseudonocardiales</taxon>
        <taxon>Pseudonocardiaceae</taxon>
        <taxon>Amycolatopsis</taxon>
        <taxon>Amycolatopsis methanolica group</taxon>
    </lineage>
</organism>
<dbReference type="KEGG" id="amq:AMETH_2959"/>
<dbReference type="PANTHER" id="PTHR46796">
    <property type="entry name" value="HTH-TYPE TRANSCRIPTIONAL ACTIVATOR RHAS-RELATED"/>
    <property type="match status" value="1"/>
</dbReference>
<dbReference type="PROSITE" id="PS01124">
    <property type="entry name" value="HTH_ARAC_FAMILY_2"/>
    <property type="match status" value="1"/>
</dbReference>
<proteinExistence type="predicted"/>
<evidence type="ECO:0000256" key="1">
    <source>
        <dbReference type="ARBA" id="ARBA00023015"/>
    </source>
</evidence>
<reference evidence="5 6" key="1">
    <citation type="submission" date="2014-07" db="EMBL/GenBank/DDBJ databases">
        <title>Whole Genome Sequence of the Amycolatopsis methanolica 239.</title>
        <authorList>
            <person name="Tang B."/>
        </authorList>
    </citation>
    <scope>NUCLEOTIDE SEQUENCE [LARGE SCALE GENOMIC DNA]</scope>
    <source>
        <strain evidence="5 6">239</strain>
    </source>
</reference>
<evidence type="ECO:0000313" key="5">
    <source>
        <dbReference type="EMBL" id="AIJ23051.1"/>
    </source>
</evidence>
<dbReference type="InterPro" id="IPR018060">
    <property type="entry name" value="HTH_AraC"/>
</dbReference>
<evidence type="ECO:0000256" key="3">
    <source>
        <dbReference type="ARBA" id="ARBA00023163"/>
    </source>
</evidence>
<dbReference type="OrthoDB" id="2060755at2"/>
<evidence type="ECO:0000259" key="4">
    <source>
        <dbReference type="PROSITE" id="PS01124"/>
    </source>
</evidence>
<protein>
    <submittedName>
        <fullName evidence="5">Putative AraC family transcriptional regulator</fullName>
    </submittedName>
</protein>
<evidence type="ECO:0000313" key="6">
    <source>
        <dbReference type="Proteomes" id="UP000062973"/>
    </source>
</evidence>
<dbReference type="HOGENOM" id="CLU_000445_81_13_11"/>
<dbReference type="eggNOG" id="COG2207">
    <property type="taxonomic scope" value="Bacteria"/>
</dbReference>
<keyword evidence="6" id="KW-1185">Reference proteome</keyword>
<dbReference type="EMBL" id="CP009110">
    <property type="protein sequence ID" value="AIJ23051.1"/>
    <property type="molecule type" value="Genomic_DNA"/>
</dbReference>
<dbReference type="InterPro" id="IPR009057">
    <property type="entry name" value="Homeodomain-like_sf"/>
</dbReference>
<dbReference type="SUPFAM" id="SSF46689">
    <property type="entry name" value="Homeodomain-like"/>
    <property type="match status" value="2"/>
</dbReference>
<sequence>MTDRAAVVAQVRRAKDWMDAHYAEPLDVDALAAVACCSRYHFMRSFAAAYGESPKAYLTRRRIERAQDLLRSVNLTVTEVCLAVGFTSLGTFSRRFAEITGSSPSEYRARVRSDAPPPVPGCYLMMWTRPTAGTAHSEKPGDAPGQ</sequence>
<keyword evidence="1" id="KW-0805">Transcription regulation</keyword>
<dbReference type="PROSITE" id="PS00041">
    <property type="entry name" value="HTH_ARAC_FAMILY_1"/>
    <property type="match status" value="1"/>
</dbReference>
<evidence type="ECO:0000256" key="2">
    <source>
        <dbReference type="ARBA" id="ARBA00023125"/>
    </source>
</evidence>
<gene>
    <name evidence="5" type="primary">ptlR</name>
    <name evidence="5" type="ORF">AMETH_2959</name>
</gene>
<name>A0A076MVM5_AMYME</name>
<dbReference type="PRINTS" id="PR00032">
    <property type="entry name" value="HTHARAC"/>
</dbReference>
<dbReference type="Proteomes" id="UP000062973">
    <property type="component" value="Chromosome"/>
</dbReference>
<dbReference type="AlphaFoldDB" id="A0A076MVM5"/>
<feature type="domain" description="HTH araC/xylS-type" evidence="4">
    <location>
        <begin position="12"/>
        <end position="110"/>
    </location>
</feature>
<keyword evidence="2" id="KW-0238">DNA-binding</keyword>
<dbReference type="PATRIC" id="fig|1068978.7.peg.3158"/>
<dbReference type="STRING" id="1068978.AMETH_2959"/>